<name>A0A395RET5_9HYPO</name>
<dbReference type="OrthoDB" id="5428138at2759"/>
<protein>
    <submittedName>
        <fullName evidence="1">Uncharacterized protein</fullName>
    </submittedName>
</protein>
<keyword evidence="2" id="KW-1185">Reference proteome</keyword>
<gene>
    <name evidence="1" type="ORF">FLONG3_11423</name>
</gene>
<organism evidence="1 2">
    <name type="scientific">Fusarium longipes</name>
    <dbReference type="NCBI Taxonomy" id="694270"/>
    <lineage>
        <taxon>Eukaryota</taxon>
        <taxon>Fungi</taxon>
        <taxon>Dikarya</taxon>
        <taxon>Ascomycota</taxon>
        <taxon>Pezizomycotina</taxon>
        <taxon>Sordariomycetes</taxon>
        <taxon>Hypocreomycetidae</taxon>
        <taxon>Hypocreales</taxon>
        <taxon>Nectriaceae</taxon>
        <taxon>Fusarium</taxon>
    </lineage>
</organism>
<dbReference type="STRING" id="694270.A0A395RET5"/>
<dbReference type="Proteomes" id="UP000266234">
    <property type="component" value="Unassembled WGS sequence"/>
</dbReference>
<reference evidence="1 2" key="1">
    <citation type="journal article" date="2018" name="PLoS Pathog.">
        <title>Evolution of structural diversity of trichothecenes, a family of toxins produced by plant pathogenic and entomopathogenic fungi.</title>
        <authorList>
            <person name="Proctor R.H."/>
            <person name="McCormick S.P."/>
            <person name="Kim H.S."/>
            <person name="Cardoza R.E."/>
            <person name="Stanley A.M."/>
            <person name="Lindo L."/>
            <person name="Kelly A."/>
            <person name="Brown D.W."/>
            <person name="Lee T."/>
            <person name="Vaughan M.M."/>
            <person name="Alexander N.J."/>
            <person name="Busman M."/>
            <person name="Gutierrez S."/>
        </authorList>
    </citation>
    <scope>NUCLEOTIDE SEQUENCE [LARGE SCALE GENOMIC DNA]</scope>
    <source>
        <strain evidence="1 2">NRRL 20695</strain>
    </source>
</reference>
<sequence length="743" mass="85324">MGIDKYGPEEASKRLEKNGYHHLVTKKTVRQVLEDFNSKVTENDKRPASREEFLANYSCELNYFRGEYIDSRKLLIDITEFDITVQPSGLTFINASILLNIFDGEQLYGLTVGKSMASQGMKHLESFAKALPVAWAKLSKGMAVWDFVTAKYHEQPTGSAVFLCVNPEGTQQELNAGFGPRMATLKLEEHFSRTNVRNLILYLRKKCNLLSPDPYNIGGNEKGDEQLASIVRNCGYADVNIVKVAQSIPDKVNLMRAFEKHVDPEPLHPFRMSKQTALTQTMHLLFAIINRCHVIEVLHFHKNPLLDRRLLAIILRACPHVKMLGIYECPLMHFGDVIFLLDLIHEINLERDEKGLPRVESLDFYPRYHAGVPYKTEWDFETHGLIWKHEDNGMVQRGVLTILMLAVLKSRKMNIGLLMDENAAFMTYLSNIPMVPGKVFAFLDGLYRFLDLKASGSKDENATKQAMYDLLKAVRGGLEELKHDWPKYYNKMGDGLSFCRSCGYEFLREFFTHHEIGRLHHEMTCSGCILRRRLDDEDDHQKRWSKEIMAPFYPEWNRTDFNPEAPIIAHGRDLVRFRTSKAVRDPTPLGYYLPNGDFMQPDTTIEKVRDQKFHFDSIQGLPSLAALLGSGEEIRQKARDVALMADTERTLALYGMASFYKFHEDVRDAILELGNPDHYDEHQGKMRSLTGRNRHFKPTHSFGSAIEKYKTLPEPCKDVFGYCDEDEGDDVWTPNGKVKEGFW</sequence>
<evidence type="ECO:0000313" key="2">
    <source>
        <dbReference type="Proteomes" id="UP000266234"/>
    </source>
</evidence>
<proteinExistence type="predicted"/>
<comment type="caution">
    <text evidence="1">The sequence shown here is derived from an EMBL/GenBank/DDBJ whole genome shotgun (WGS) entry which is preliminary data.</text>
</comment>
<dbReference type="EMBL" id="PXOG01000474">
    <property type="protein sequence ID" value="RGP58605.1"/>
    <property type="molecule type" value="Genomic_DNA"/>
</dbReference>
<evidence type="ECO:0000313" key="1">
    <source>
        <dbReference type="EMBL" id="RGP58605.1"/>
    </source>
</evidence>
<feature type="non-terminal residue" evidence="1">
    <location>
        <position position="1"/>
    </location>
</feature>
<accession>A0A395RET5</accession>
<dbReference type="AlphaFoldDB" id="A0A395RET5"/>